<sequence length="595" mass="64953">MSQLRTKTAEMSPKHGTFGLKSDNIAELARTDASEHSISDSSAVLQSPAKMLSLRSSPEVYQISKGGKPFESLDDNNDDLSTNRFLPRSQTLPHIWDKSPNISIRRGFEFNLSSHIQELTRSTSHAEREPAGPNSHAHVLAKGATRNQIFRSSSLGPLTPPHEVESLSWLPSTPGGTSQHSVERTTDGSTPATTNMSLSGASHVTQAEGGIMSAVNSSASQNASGAQWLLRAFRVASKPVLSPFVIHLLTALTAQAFESHMPLASTKVISQVLPAKAADQRAIKTYEVVCEHLQQILPEPGYVSITHALGVSPDQGVEGLPKSPPATPGFNGADGYFGDQTVFTHVAEVAIHHEFRDSNASLPLPPQRHIMSAEANMIILERYIPPATTDEMSDFFSANSCRSYLADRLPELAVEYGSLLLVYPTRTGGQTFARRYVAPVLDPLLREMTILRNLNTNAAERLGRMRAIDSMLDTNDMRSRLETFCTAMNARGSIKKSRSAFVLAHSETAHVTLNRDTWMTWFVEQEQPRMKQDLVEYHKAGGRLPEGKGGKTDITTGMLTREIVEGLQKSTAAAGNSNIEVGIFVIRRVRRPATG</sequence>
<dbReference type="Proteomes" id="UP001316803">
    <property type="component" value="Unassembled WGS sequence"/>
</dbReference>
<evidence type="ECO:0000313" key="3">
    <source>
        <dbReference type="Proteomes" id="UP001316803"/>
    </source>
</evidence>
<evidence type="ECO:0000256" key="1">
    <source>
        <dbReference type="SAM" id="MobiDB-lite"/>
    </source>
</evidence>
<dbReference type="AlphaFoldDB" id="A0AAN8EUP0"/>
<gene>
    <name evidence="2" type="ORF">OHC33_004678</name>
</gene>
<evidence type="ECO:0000313" key="2">
    <source>
        <dbReference type="EMBL" id="KAK5954106.1"/>
    </source>
</evidence>
<accession>A0AAN8EUP0</accession>
<reference evidence="2 3" key="1">
    <citation type="submission" date="2022-12" db="EMBL/GenBank/DDBJ databases">
        <title>Genomic features and morphological characterization of a novel Knufia sp. strain isolated from spacecraft assembly facility.</title>
        <authorList>
            <person name="Teixeira M."/>
            <person name="Chander A.M."/>
            <person name="Stajich J.E."/>
            <person name="Venkateswaran K."/>
        </authorList>
    </citation>
    <scope>NUCLEOTIDE SEQUENCE [LARGE SCALE GENOMIC DNA]</scope>
    <source>
        <strain evidence="2 3">FJI-L2-BK-P2</strain>
    </source>
</reference>
<feature type="compositionally biased region" description="Polar residues" evidence="1">
    <location>
        <begin position="169"/>
        <end position="180"/>
    </location>
</feature>
<feature type="region of interest" description="Disordered" evidence="1">
    <location>
        <begin position="151"/>
        <end position="197"/>
    </location>
</feature>
<comment type="caution">
    <text evidence="2">The sequence shown here is derived from an EMBL/GenBank/DDBJ whole genome shotgun (WGS) entry which is preliminary data.</text>
</comment>
<protein>
    <submittedName>
        <fullName evidence="2">Uncharacterized protein</fullName>
    </submittedName>
</protein>
<feature type="compositionally biased region" description="Polar residues" evidence="1">
    <location>
        <begin position="187"/>
        <end position="197"/>
    </location>
</feature>
<name>A0AAN8EUP0_9EURO</name>
<keyword evidence="3" id="KW-1185">Reference proteome</keyword>
<organism evidence="2 3">
    <name type="scientific">Knufia fluminis</name>
    <dbReference type="NCBI Taxonomy" id="191047"/>
    <lineage>
        <taxon>Eukaryota</taxon>
        <taxon>Fungi</taxon>
        <taxon>Dikarya</taxon>
        <taxon>Ascomycota</taxon>
        <taxon>Pezizomycotina</taxon>
        <taxon>Eurotiomycetes</taxon>
        <taxon>Chaetothyriomycetidae</taxon>
        <taxon>Chaetothyriales</taxon>
        <taxon>Trichomeriaceae</taxon>
        <taxon>Knufia</taxon>
    </lineage>
</organism>
<proteinExistence type="predicted"/>
<feature type="region of interest" description="Disordered" evidence="1">
    <location>
        <begin position="1"/>
        <end position="23"/>
    </location>
</feature>
<dbReference type="EMBL" id="JAKLMC020000009">
    <property type="protein sequence ID" value="KAK5954106.1"/>
    <property type="molecule type" value="Genomic_DNA"/>
</dbReference>